<feature type="compositionally biased region" description="Acidic residues" evidence="1">
    <location>
        <begin position="110"/>
        <end position="126"/>
    </location>
</feature>
<feature type="non-terminal residue" evidence="2">
    <location>
        <position position="1"/>
    </location>
</feature>
<dbReference type="EMBL" id="LAZR01045254">
    <property type="protein sequence ID" value="KKK99313.1"/>
    <property type="molecule type" value="Genomic_DNA"/>
</dbReference>
<feature type="region of interest" description="Disordered" evidence="1">
    <location>
        <begin position="108"/>
        <end position="142"/>
    </location>
</feature>
<gene>
    <name evidence="2" type="ORF">LCGC14_2634000</name>
</gene>
<protein>
    <submittedName>
        <fullName evidence="2">Uncharacterized protein</fullName>
    </submittedName>
</protein>
<proteinExistence type="predicted"/>
<evidence type="ECO:0000313" key="2">
    <source>
        <dbReference type="EMBL" id="KKK99313.1"/>
    </source>
</evidence>
<name>A0A0F8ZZJ2_9ZZZZ</name>
<organism evidence="2">
    <name type="scientific">marine sediment metagenome</name>
    <dbReference type="NCBI Taxonomy" id="412755"/>
    <lineage>
        <taxon>unclassified sequences</taxon>
        <taxon>metagenomes</taxon>
        <taxon>ecological metagenomes</taxon>
    </lineage>
</organism>
<comment type="caution">
    <text evidence="2">The sequence shown here is derived from an EMBL/GenBank/DDBJ whole genome shotgun (WGS) entry which is preliminary data.</text>
</comment>
<sequence length="455" mass="49710">VILEAKFTSAPWSGSRARFTLEQLLKSVPKAIARNARKVKGAELAKTDSLLALPFKEPNGTINVNGLRAALAALGGARGAKLPGIPQEAKDAAAAELRKLLNEFSKTQEAEEVLSTEPEIVEDGADKDDGTKEGKSQTDNNLQEGAEDFQENFAISLHEATIEETPTEIIIRNVSSLGRKSSNGRTYPESVQRAALALFEGARAFLNHPLETLKSEPRDMRDLVGQHRNPRLVGETIFTDLYLVRNEVVENIILPIARSNPNLIGNSIAARGKIGPTGTVESITAIRSVDLVTEPATTKSLFEANKNKDNVNNQSKGGNEMDIKEILKDAGLTSQLEEHFKAIFKKDQEWNAMEASVVAEKKRADDLQLKLTERDAADVEATKRTDIDALIAEAKIPDEVKDQALKDMLYGKKTLDEAKTILTSIELAVEKVTNDTTKKRPKITKEKVIGGEGTK</sequence>
<feature type="non-terminal residue" evidence="2">
    <location>
        <position position="455"/>
    </location>
</feature>
<reference evidence="2" key="1">
    <citation type="journal article" date="2015" name="Nature">
        <title>Complex archaea that bridge the gap between prokaryotes and eukaryotes.</title>
        <authorList>
            <person name="Spang A."/>
            <person name="Saw J.H."/>
            <person name="Jorgensen S.L."/>
            <person name="Zaremba-Niedzwiedzka K."/>
            <person name="Martijn J."/>
            <person name="Lind A.E."/>
            <person name="van Eijk R."/>
            <person name="Schleper C."/>
            <person name="Guy L."/>
            <person name="Ettema T.J."/>
        </authorList>
    </citation>
    <scope>NUCLEOTIDE SEQUENCE</scope>
</reference>
<dbReference type="AlphaFoldDB" id="A0A0F8ZZJ2"/>
<evidence type="ECO:0000256" key="1">
    <source>
        <dbReference type="SAM" id="MobiDB-lite"/>
    </source>
</evidence>
<accession>A0A0F8ZZJ2</accession>
<feature type="compositionally biased region" description="Basic and acidic residues" evidence="1">
    <location>
        <begin position="127"/>
        <end position="136"/>
    </location>
</feature>